<gene>
    <name evidence="3" type="ORF">QYB95_08605</name>
</gene>
<proteinExistence type="predicted"/>
<keyword evidence="2" id="KW-0804">Transcription</keyword>
<dbReference type="EMBL" id="JAUHTQ010000005">
    <property type="protein sequence ID" value="MDN4493593.1"/>
    <property type="molecule type" value="Genomic_DNA"/>
</dbReference>
<evidence type="ECO:0000256" key="1">
    <source>
        <dbReference type="ARBA" id="ARBA00023015"/>
    </source>
</evidence>
<keyword evidence="1" id="KW-0805">Transcription regulation</keyword>
<protein>
    <submittedName>
        <fullName evidence="3">Uncharacterized protein</fullName>
    </submittedName>
</protein>
<dbReference type="Gene3D" id="1.10.10.60">
    <property type="entry name" value="Homeodomain-like"/>
    <property type="match status" value="1"/>
</dbReference>
<evidence type="ECO:0000256" key="2">
    <source>
        <dbReference type="ARBA" id="ARBA00023163"/>
    </source>
</evidence>
<sequence length="579" mass="68477">MANKYLERINRLYKEIIVPNRVKLEGDRWFKRDNRTNNWVELRIYEHGQVSLSHSKGTATYISHLGFLLNNPGPYTLEQLVDYMYKGEFHKYYGWVEGFWDKESLLMYFQKIKCNDEPLYEVYIRDNHSAFYKATRRIYKCEKSYRSFLESVGENPDEISGDLLIDKFLQQGKSIEFNIINILKKVKAPYEYFVPFPSGSTPDIYIREFHTAIDIKRSIKTKINKETKKYSQEFNEVTVIYLLGSREMVSYQNGVKKMSIYKWICSQSFFMSLSEKKQEEILRDLDRIVKSIDEGQYNSDIYEYHRMLVQQIIQYDKEGLNNPQIAEKVNVSYKYVNRILRGEALQEYSGDYPAIYKEKQRKIKKEQETKKAETIVLFQKGLSNEEIAQQLDTSIDMVKYHLRNAKLNEAVLRNIRNAEIHKLLGTSTNHETLIEKFQWIVSILEKDYSTINVGAIKTYYHSHFVPKEGEKSIIKSKENIQSKVIELFRSGKNTQEIAQTLKIPVTSVREYLRKGKLGRKDILSIRNQKLEMLLKQEVEHPTLNLKFESVANKLKDEYPNLTAKHVRTYYYAHFLKELG</sequence>
<dbReference type="InterPro" id="IPR036388">
    <property type="entry name" value="WH-like_DNA-bd_sf"/>
</dbReference>
<dbReference type="Gene3D" id="1.10.10.10">
    <property type="entry name" value="Winged helix-like DNA-binding domain superfamily/Winged helix DNA-binding domain"/>
    <property type="match status" value="1"/>
</dbReference>
<dbReference type="Proteomes" id="UP001172743">
    <property type="component" value="Unassembled WGS sequence"/>
</dbReference>
<name>A0ABT8GQA5_9BACL</name>
<reference evidence="3" key="1">
    <citation type="submission" date="2023-07" db="EMBL/GenBank/DDBJ databases">
        <title>Ureibacillus sp. isolated from freshwater well.</title>
        <authorList>
            <person name="Kirdat K."/>
            <person name="Bhatt A."/>
            <person name="Teware R."/>
            <person name="Bhavsar Y."/>
            <person name="Yadav A."/>
        </authorList>
    </citation>
    <scope>NUCLEOTIDE SEQUENCE</scope>
    <source>
        <strain evidence="3">BA0131</strain>
    </source>
</reference>
<evidence type="ECO:0000313" key="4">
    <source>
        <dbReference type="Proteomes" id="UP001172743"/>
    </source>
</evidence>
<comment type="caution">
    <text evidence="3">The sequence shown here is derived from an EMBL/GenBank/DDBJ whole genome shotgun (WGS) entry which is preliminary data.</text>
</comment>
<dbReference type="SUPFAM" id="SSF46894">
    <property type="entry name" value="C-terminal effector domain of the bipartite response regulators"/>
    <property type="match status" value="1"/>
</dbReference>
<dbReference type="InterPro" id="IPR016032">
    <property type="entry name" value="Sig_transdc_resp-reg_C-effctor"/>
</dbReference>
<evidence type="ECO:0000313" key="3">
    <source>
        <dbReference type="EMBL" id="MDN4493593.1"/>
    </source>
</evidence>
<dbReference type="RefSeq" id="WP_301137936.1">
    <property type="nucleotide sequence ID" value="NZ_JAUHTQ010000005.1"/>
</dbReference>
<accession>A0ABT8GQA5</accession>
<organism evidence="3 4">
    <name type="scientific">Ureibacillus aquaedulcis</name>
    <dbReference type="NCBI Taxonomy" id="3058421"/>
    <lineage>
        <taxon>Bacteria</taxon>
        <taxon>Bacillati</taxon>
        <taxon>Bacillota</taxon>
        <taxon>Bacilli</taxon>
        <taxon>Bacillales</taxon>
        <taxon>Caryophanaceae</taxon>
        <taxon>Ureibacillus</taxon>
    </lineage>
</organism>
<keyword evidence="4" id="KW-1185">Reference proteome</keyword>